<evidence type="ECO:0008006" key="3">
    <source>
        <dbReference type="Google" id="ProtNLM"/>
    </source>
</evidence>
<dbReference type="EMBL" id="CP036433">
    <property type="protein sequence ID" value="QDU96519.1"/>
    <property type="molecule type" value="Genomic_DNA"/>
</dbReference>
<keyword evidence="2" id="KW-1185">Reference proteome</keyword>
<proteinExistence type="predicted"/>
<protein>
    <recommendedName>
        <fullName evidence="3">DUF1257 domain-containing protein</fullName>
    </recommendedName>
</protein>
<dbReference type="AlphaFoldDB" id="A0A518DXF1"/>
<dbReference type="RefSeq" id="WP_145055142.1">
    <property type="nucleotide sequence ID" value="NZ_CP036433.1"/>
</dbReference>
<gene>
    <name evidence="1" type="ORF">Pla8534_43400</name>
</gene>
<reference evidence="1 2" key="1">
    <citation type="submission" date="2019-02" db="EMBL/GenBank/DDBJ databases">
        <title>Deep-cultivation of Planctomycetes and their phenomic and genomic characterization uncovers novel biology.</title>
        <authorList>
            <person name="Wiegand S."/>
            <person name="Jogler M."/>
            <person name="Boedeker C."/>
            <person name="Pinto D."/>
            <person name="Vollmers J."/>
            <person name="Rivas-Marin E."/>
            <person name="Kohn T."/>
            <person name="Peeters S.H."/>
            <person name="Heuer A."/>
            <person name="Rast P."/>
            <person name="Oberbeckmann S."/>
            <person name="Bunk B."/>
            <person name="Jeske O."/>
            <person name="Meyerdierks A."/>
            <person name="Storesund J.E."/>
            <person name="Kallscheuer N."/>
            <person name="Luecker S."/>
            <person name="Lage O.M."/>
            <person name="Pohl T."/>
            <person name="Merkel B.J."/>
            <person name="Hornburger P."/>
            <person name="Mueller R.-W."/>
            <person name="Bruemmer F."/>
            <person name="Labrenz M."/>
            <person name="Spormann A.M."/>
            <person name="Op den Camp H."/>
            <person name="Overmann J."/>
            <person name="Amann R."/>
            <person name="Jetten M.S.M."/>
            <person name="Mascher T."/>
            <person name="Medema M.H."/>
            <person name="Devos D.P."/>
            <person name="Kaster A.-K."/>
            <person name="Ovreas L."/>
            <person name="Rohde M."/>
            <person name="Galperin M.Y."/>
            <person name="Jogler C."/>
        </authorList>
    </citation>
    <scope>NUCLEOTIDE SEQUENCE [LARGE SCALE GENOMIC DNA]</scope>
    <source>
        <strain evidence="1 2">Pla85_3_4</strain>
    </source>
</reference>
<accession>A0A518DXF1</accession>
<dbReference type="OrthoDB" id="274993at2"/>
<sequence length="122" mass="13539">MSHIVSVETEIRDAAALNSACRRLRLPLPTHGTAQLFSGAATGYCVRLPGWRYPVICDTESGRIQFDNFEGRWGEQRELDRLMQAYACERAKLEARRNGHTVTEQPLADGSIKLTVHVGGNA</sequence>
<dbReference type="Proteomes" id="UP000317648">
    <property type="component" value="Chromosome"/>
</dbReference>
<name>A0A518DXF1_9BACT</name>
<evidence type="ECO:0000313" key="2">
    <source>
        <dbReference type="Proteomes" id="UP000317648"/>
    </source>
</evidence>
<evidence type="ECO:0000313" key="1">
    <source>
        <dbReference type="EMBL" id="QDU96519.1"/>
    </source>
</evidence>
<dbReference type="KEGG" id="lcre:Pla8534_43400"/>
<organism evidence="1 2">
    <name type="scientific">Lignipirellula cremea</name>
    <dbReference type="NCBI Taxonomy" id="2528010"/>
    <lineage>
        <taxon>Bacteria</taxon>
        <taxon>Pseudomonadati</taxon>
        <taxon>Planctomycetota</taxon>
        <taxon>Planctomycetia</taxon>
        <taxon>Pirellulales</taxon>
        <taxon>Pirellulaceae</taxon>
        <taxon>Lignipirellula</taxon>
    </lineage>
</organism>